<protein>
    <recommendedName>
        <fullName evidence="2">Sas10 C-terminal domain-containing protein</fullName>
    </recommendedName>
</protein>
<reference evidence="4" key="2">
    <citation type="submission" date="2023-11" db="UniProtKB">
        <authorList>
            <consortium name="WormBaseParasite"/>
        </authorList>
    </citation>
    <scope>IDENTIFICATION</scope>
</reference>
<evidence type="ECO:0000313" key="4">
    <source>
        <dbReference type="WBParaSite" id="TREG1_65490.1"/>
    </source>
</evidence>
<dbReference type="WBParaSite" id="TREG1_65490.1">
    <property type="protein sequence ID" value="TREG1_65490.1"/>
    <property type="gene ID" value="TREG1_65490"/>
</dbReference>
<sequence length="463" mass="53171">MDVKVARTEKPSYYGGDKFDADDEESQKLYINDCRQKQAALYSPFLFKSTSAQLLLMPPDSSELLVMSGQSRIHLYIRENPNEFLKNCENSGDSSHQGVANPSEVDLVVCKLSNVSIPRFPQTLTCEASLFRSHGLPLLVWPKSLDKAYIQKYLDDNYPDCGCWFRELDKVIGWLEQKWRPLTRNLGITGTDATTDGINLEKSSCIRGFPEQCVAMLYLRKRSMQYERYASLLQSYFTHRLQYTPAFHHNSIHRELVEHHKERLSCLAEDAGFFNVVGNRLIQLINKALSTGKTLTLNVNNFTSSISDPVVKEQCLHALLPVNEVKNIKQKTKSLRTTDHYDSDASDISGHLSDGDNTESEYDEEESLTSDTKKTVNTDAVKQTSSDLPNRPISKEMMRNKGIVKYRHKRERNPRVHLRHKFRKATIRYRSRVAPVRKEEKPYGGELKGIRVNLVKSHKFKKY</sequence>
<dbReference type="GO" id="GO:0000462">
    <property type="term" value="P:maturation of SSU-rRNA from tricistronic rRNA transcript (SSU-rRNA, 5.8S rRNA, LSU-rRNA)"/>
    <property type="evidence" value="ECO:0007669"/>
    <property type="project" value="TreeGrafter"/>
</dbReference>
<evidence type="ECO:0000313" key="3">
    <source>
        <dbReference type="Proteomes" id="UP000050795"/>
    </source>
</evidence>
<accession>A0AA85K7U9</accession>
<reference evidence="3" key="1">
    <citation type="submission" date="2022-06" db="EMBL/GenBank/DDBJ databases">
        <authorList>
            <person name="Berger JAMES D."/>
            <person name="Berger JAMES D."/>
        </authorList>
    </citation>
    <scope>NUCLEOTIDE SEQUENCE [LARGE SCALE GENOMIC DNA]</scope>
</reference>
<dbReference type="Proteomes" id="UP000050795">
    <property type="component" value="Unassembled WGS sequence"/>
</dbReference>
<dbReference type="InterPro" id="IPR018972">
    <property type="entry name" value="Sas10_C_dom"/>
</dbReference>
<feature type="region of interest" description="Disordered" evidence="1">
    <location>
        <begin position="331"/>
        <end position="393"/>
    </location>
</feature>
<feature type="compositionally biased region" description="Acidic residues" evidence="1">
    <location>
        <begin position="356"/>
        <end position="368"/>
    </location>
</feature>
<feature type="domain" description="Sas10 C-terminal" evidence="2">
    <location>
        <begin position="390"/>
        <end position="460"/>
    </location>
</feature>
<dbReference type="PANTHER" id="PTHR13237">
    <property type="entry name" value="SOMETHING ABOUT SILENCING PROTEIN 10-RELATED"/>
    <property type="match status" value="1"/>
</dbReference>
<proteinExistence type="predicted"/>
<dbReference type="AlphaFoldDB" id="A0AA85K7U9"/>
<evidence type="ECO:0000256" key="1">
    <source>
        <dbReference type="SAM" id="MobiDB-lite"/>
    </source>
</evidence>
<name>A0AA85K7U9_TRIRE</name>
<dbReference type="GO" id="GO:0032040">
    <property type="term" value="C:small-subunit processome"/>
    <property type="evidence" value="ECO:0007669"/>
    <property type="project" value="TreeGrafter"/>
</dbReference>
<dbReference type="Pfam" id="PF09368">
    <property type="entry name" value="Sas10"/>
    <property type="match status" value="1"/>
</dbReference>
<organism evidence="3 4">
    <name type="scientific">Trichobilharzia regenti</name>
    <name type="common">Nasal bird schistosome</name>
    <dbReference type="NCBI Taxonomy" id="157069"/>
    <lineage>
        <taxon>Eukaryota</taxon>
        <taxon>Metazoa</taxon>
        <taxon>Spiralia</taxon>
        <taxon>Lophotrochozoa</taxon>
        <taxon>Platyhelminthes</taxon>
        <taxon>Trematoda</taxon>
        <taxon>Digenea</taxon>
        <taxon>Strigeidida</taxon>
        <taxon>Schistosomatoidea</taxon>
        <taxon>Schistosomatidae</taxon>
        <taxon>Trichobilharzia</taxon>
    </lineage>
</organism>
<evidence type="ECO:0000259" key="2">
    <source>
        <dbReference type="Pfam" id="PF09368"/>
    </source>
</evidence>
<keyword evidence="3" id="KW-1185">Reference proteome</keyword>
<feature type="compositionally biased region" description="Polar residues" evidence="1">
    <location>
        <begin position="377"/>
        <end position="388"/>
    </location>
</feature>